<dbReference type="EnsemblPlants" id="AUR62035995-RA">
    <property type="protein sequence ID" value="AUR62035995-RA:cds"/>
    <property type="gene ID" value="AUR62035995"/>
</dbReference>
<evidence type="ECO:0000313" key="3">
    <source>
        <dbReference type="EnsemblPlants" id="AUR62035995-RA:cds"/>
    </source>
</evidence>
<dbReference type="Gramene" id="AUR62035995-RA">
    <property type="protein sequence ID" value="AUR62035995-RA:cds"/>
    <property type="gene ID" value="AUR62035995"/>
</dbReference>
<evidence type="ECO:0000259" key="1">
    <source>
        <dbReference type="Pfam" id="PF00646"/>
    </source>
</evidence>
<feature type="domain" description="F-box" evidence="1">
    <location>
        <begin position="1"/>
        <end position="28"/>
    </location>
</feature>
<keyword evidence="4" id="KW-1185">Reference proteome</keyword>
<dbReference type="OMA" id="HFRIVIS"/>
<evidence type="ECO:0000313" key="4">
    <source>
        <dbReference type="Proteomes" id="UP000596660"/>
    </source>
</evidence>
<dbReference type="InterPro" id="IPR001810">
    <property type="entry name" value="F-box_dom"/>
</dbReference>
<dbReference type="InterPro" id="IPR036047">
    <property type="entry name" value="F-box-like_dom_sf"/>
</dbReference>
<dbReference type="AlphaFoldDB" id="A0A803MVR8"/>
<dbReference type="PANTHER" id="PTHR35546">
    <property type="entry name" value="F-BOX PROTEIN INTERACTION DOMAIN PROTEIN-RELATED"/>
    <property type="match status" value="1"/>
</dbReference>
<proteinExistence type="predicted"/>
<feature type="domain" description="F-box protein At3g26010-like beta-propeller" evidence="2">
    <location>
        <begin position="121"/>
        <end position="358"/>
    </location>
</feature>
<reference evidence="3" key="2">
    <citation type="submission" date="2021-03" db="UniProtKB">
        <authorList>
            <consortium name="EnsemblPlants"/>
        </authorList>
    </citation>
    <scope>IDENTIFICATION</scope>
</reference>
<dbReference type="InterPro" id="IPR056592">
    <property type="entry name" value="Beta-prop_At3g26010-like"/>
</dbReference>
<dbReference type="PANTHER" id="PTHR35546:SF25">
    <property type="entry name" value="F-BOX DOMAIN-CONTAINING PROTEIN"/>
    <property type="match status" value="1"/>
</dbReference>
<dbReference type="Pfam" id="PF24750">
    <property type="entry name" value="b-prop_At3g26010-like"/>
    <property type="match status" value="1"/>
</dbReference>
<reference evidence="3" key="1">
    <citation type="journal article" date="2017" name="Nature">
        <title>The genome of Chenopodium quinoa.</title>
        <authorList>
            <person name="Jarvis D.E."/>
            <person name="Ho Y.S."/>
            <person name="Lightfoot D.J."/>
            <person name="Schmoeckel S.M."/>
            <person name="Li B."/>
            <person name="Borm T.J.A."/>
            <person name="Ohyanagi H."/>
            <person name="Mineta K."/>
            <person name="Michell C.T."/>
            <person name="Saber N."/>
            <person name="Kharbatia N.M."/>
            <person name="Rupper R.R."/>
            <person name="Sharp A.R."/>
            <person name="Dally N."/>
            <person name="Boughton B.A."/>
            <person name="Woo Y.H."/>
            <person name="Gao G."/>
            <person name="Schijlen E.G.W.M."/>
            <person name="Guo X."/>
            <person name="Momin A.A."/>
            <person name="Negrao S."/>
            <person name="Al-Babili S."/>
            <person name="Gehring C."/>
            <person name="Roessner U."/>
            <person name="Jung C."/>
            <person name="Murphy K."/>
            <person name="Arold S.T."/>
            <person name="Gojobori T."/>
            <person name="van der Linden C.G."/>
            <person name="van Loo E.N."/>
            <person name="Jellen E.N."/>
            <person name="Maughan P.J."/>
            <person name="Tester M."/>
        </authorList>
    </citation>
    <scope>NUCLEOTIDE SEQUENCE [LARGE SCALE GENOMIC DNA]</scope>
    <source>
        <strain evidence="3">cv. PI 614886</strain>
    </source>
</reference>
<protein>
    <recommendedName>
        <fullName evidence="5">F-box domain-containing protein</fullName>
    </recommendedName>
</protein>
<dbReference type="NCBIfam" id="TIGR01640">
    <property type="entry name" value="F_box_assoc_1"/>
    <property type="match status" value="1"/>
</dbReference>
<dbReference type="Proteomes" id="UP000596660">
    <property type="component" value="Unplaced"/>
</dbReference>
<dbReference type="InterPro" id="IPR017451">
    <property type="entry name" value="F-box-assoc_interact_dom"/>
</dbReference>
<organism evidence="3 4">
    <name type="scientific">Chenopodium quinoa</name>
    <name type="common">Quinoa</name>
    <dbReference type="NCBI Taxonomy" id="63459"/>
    <lineage>
        <taxon>Eukaryota</taxon>
        <taxon>Viridiplantae</taxon>
        <taxon>Streptophyta</taxon>
        <taxon>Embryophyta</taxon>
        <taxon>Tracheophyta</taxon>
        <taxon>Spermatophyta</taxon>
        <taxon>Magnoliopsida</taxon>
        <taxon>eudicotyledons</taxon>
        <taxon>Gunneridae</taxon>
        <taxon>Pentapetalae</taxon>
        <taxon>Caryophyllales</taxon>
        <taxon>Chenopodiaceae</taxon>
        <taxon>Chenopodioideae</taxon>
        <taxon>Atripliceae</taxon>
        <taxon>Chenopodium</taxon>
    </lineage>
</organism>
<dbReference type="Pfam" id="PF00646">
    <property type="entry name" value="F-box"/>
    <property type="match status" value="1"/>
</dbReference>
<sequence>MSKLSEKDLMRCKCVSKEWHRIITHVCIPKLSIEAPVFGVYFRIARFTCKLRKVTSISPPDVKMQLHNRMAYDDSVHSIDCSPLKVHPQRAFRSCALYDTSACESMYYASILPFDHRGPDFLDCCNGLLLFVRCPKPQFYVCNPAIKQCVPIPLPPPTIHLPSLYASLAFDPSESIHFRIVISSLTTQPQCLHIFYSQTGEWMTHEIEVKLLLPHDCFRLLRHCVYFKGMLYRLSLYHRILCFDLETKKACIFASPNKVQDTLPGCLGVLAGSLSYAKEECGHLWVWLRDSHSEPSVWILKYKISLAHICDLASRISIKCFNVWLHPYAFHPKSDILFVGSARSLMMYHLDSDHMEIVRKNGILGRVAISESVNRRLWYITNSFPLRSWEVGPNGHLCKGKDNAVRVCDKNVEEVLDDWCFTEQ</sequence>
<accession>A0A803MVR8</accession>
<dbReference type="SUPFAM" id="SSF81383">
    <property type="entry name" value="F-box domain"/>
    <property type="match status" value="1"/>
</dbReference>
<evidence type="ECO:0000259" key="2">
    <source>
        <dbReference type="Pfam" id="PF24750"/>
    </source>
</evidence>
<evidence type="ECO:0008006" key="5">
    <source>
        <dbReference type="Google" id="ProtNLM"/>
    </source>
</evidence>
<name>A0A803MVR8_CHEQI</name>
<dbReference type="InterPro" id="IPR055290">
    <property type="entry name" value="At3g26010-like"/>
</dbReference>